<protein>
    <submittedName>
        <fullName evidence="1">14554_t:CDS:1</fullName>
    </submittedName>
</protein>
<accession>A0ACA9K8B3</accession>
<sequence>NHIIKILNYNQEQHQTASSKGYKDMNFEVSNIVVKVLKNENDDN</sequence>
<feature type="non-terminal residue" evidence="1">
    <location>
        <position position="1"/>
    </location>
</feature>
<name>A0ACA9K8B3_9GLOM</name>
<gene>
    <name evidence="1" type="ORF">SPELUC_LOCUS1140</name>
</gene>
<dbReference type="Proteomes" id="UP000789366">
    <property type="component" value="Unassembled WGS sequence"/>
</dbReference>
<organism evidence="1 2">
    <name type="scientific">Cetraspora pellucida</name>
    <dbReference type="NCBI Taxonomy" id="1433469"/>
    <lineage>
        <taxon>Eukaryota</taxon>
        <taxon>Fungi</taxon>
        <taxon>Fungi incertae sedis</taxon>
        <taxon>Mucoromycota</taxon>
        <taxon>Glomeromycotina</taxon>
        <taxon>Glomeromycetes</taxon>
        <taxon>Diversisporales</taxon>
        <taxon>Gigasporaceae</taxon>
        <taxon>Cetraspora</taxon>
    </lineage>
</organism>
<evidence type="ECO:0000313" key="2">
    <source>
        <dbReference type="Proteomes" id="UP000789366"/>
    </source>
</evidence>
<comment type="caution">
    <text evidence="1">The sequence shown here is derived from an EMBL/GenBank/DDBJ whole genome shotgun (WGS) entry which is preliminary data.</text>
</comment>
<evidence type="ECO:0000313" key="1">
    <source>
        <dbReference type="EMBL" id="CAG8458238.1"/>
    </source>
</evidence>
<dbReference type="EMBL" id="CAJVPW010000550">
    <property type="protein sequence ID" value="CAG8458238.1"/>
    <property type="molecule type" value="Genomic_DNA"/>
</dbReference>
<proteinExistence type="predicted"/>
<reference evidence="1" key="1">
    <citation type="submission" date="2021-06" db="EMBL/GenBank/DDBJ databases">
        <authorList>
            <person name="Kallberg Y."/>
            <person name="Tangrot J."/>
            <person name="Rosling A."/>
        </authorList>
    </citation>
    <scope>NUCLEOTIDE SEQUENCE</scope>
    <source>
        <strain evidence="1">28 12/20/2015</strain>
    </source>
</reference>
<keyword evidence="2" id="KW-1185">Reference proteome</keyword>